<keyword evidence="5 9" id="KW-0479">Metal-binding</keyword>
<dbReference type="RefSeq" id="WP_013170202.1">
    <property type="nucleotide sequence ID" value="NC_014218.1"/>
</dbReference>
<dbReference type="GO" id="GO:0004109">
    <property type="term" value="F:coproporphyrinogen oxidase activity"/>
    <property type="evidence" value="ECO:0007669"/>
    <property type="project" value="InterPro"/>
</dbReference>
<dbReference type="eggNOG" id="COG0635">
    <property type="taxonomic scope" value="Bacteria"/>
</dbReference>
<dbReference type="Pfam" id="PF04055">
    <property type="entry name" value="Radical_SAM"/>
    <property type="match status" value="1"/>
</dbReference>
<keyword evidence="9" id="KW-0004">4Fe-4S</keyword>
<sequence>MIDLPAKQLPAFGLPNPDVTSGFGAYVHIPFCRVRCGYCDFNTYTNTDFGPGAKVSDYQESVAREIELSSHQLIAGGDPSLTSIFFGGGTPTMLNATQLVAILRKLRETFGVVNGAEITTEANPESVNRDALETLKNGGFTRVSFGMQSAVSHVLDTLERQHTPGQVREVTRWARQVGLDYSVDLIYGAPGESLDDWQRSLDAAIALEPGHISAYGLTIEPGTAMGRKVRKGELPETDPDEMATKYEMAEVALNEAGYFWYEVSNWAKPGKESRHNLAYWRNTNWWGYGPGAHSHINGSRFWNVKHPGAYAKHLAAGMIPAAEIEHLTDAERREEAIMLGVRVAEGIAVPDVEPHVVAGLISDGLIEPGEALRGRIVLTLRGRLLADTVIRALW</sequence>
<dbReference type="InterPro" id="IPR004559">
    <property type="entry name" value="HemW-like"/>
</dbReference>
<evidence type="ECO:0000256" key="7">
    <source>
        <dbReference type="ARBA" id="ARBA00023014"/>
    </source>
</evidence>
<dbReference type="Gene3D" id="3.20.20.70">
    <property type="entry name" value="Aldolase class I"/>
    <property type="match status" value="1"/>
</dbReference>
<organism evidence="11 12">
    <name type="scientific">Arcanobacterium haemolyticum (strain ATCC 9345 / DSM 20595 / CCM 5947 / CCUG 17215 / LMG 16163 / NBRC 15585 / NCTC 8452 / 11018)</name>
    <dbReference type="NCBI Taxonomy" id="644284"/>
    <lineage>
        <taxon>Bacteria</taxon>
        <taxon>Bacillati</taxon>
        <taxon>Actinomycetota</taxon>
        <taxon>Actinomycetes</taxon>
        <taxon>Actinomycetales</taxon>
        <taxon>Actinomycetaceae</taxon>
        <taxon>Arcanobacterium</taxon>
    </lineage>
</organism>
<feature type="domain" description="Radical SAM core" evidence="10">
    <location>
        <begin position="17"/>
        <end position="262"/>
    </location>
</feature>
<evidence type="ECO:0000256" key="5">
    <source>
        <dbReference type="ARBA" id="ARBA00022723"/>
    </source>
</evidence>
<dbReference type="SUPFAM" id="SSF102114">
    <property type="entry name" value="Radical SAM enzymes"/>
    <property type="match status" value="1"/>
</dbReference>
<evidence type="ECO:0000256" key="2">
    <source>
        <dbReference type="ARBA" id="ARBA00017228"/>
    </source>
</evidence>
<dbReference type="InterPro" id="IPR007197">
    <property type="entry name" value="rSAM"/>
</dbReference>
<dbReference type="GO" id="GO:0006779">
    <property type="term" value="P:porphyrin-containing compound biosynthetic process"/>
    <property type="evidence" value="ECO:0007669"/>
    <property type="project" value="InterPro"/>
</dbReference>
<dbReference type="SMART" id="SM00729">
    <property type="entry name" value="Elp3"/>
    <property type="match status" value="1"/>
</dbReference>
<dbReference type="InterPro" id="IPR034505">
    <property type="entry name" value="Coproporphyrinogen-III_oxidase"/>
</dbReference>
<dbReference type="NCBIfam" id="TIGR00539">
    <property type="entry name" value="hemN_rel"/>
    <property type="match status" value="1"/>
</dbReference>
<evidence type="ECO:0000256" key="1">
    <source>
        <dbReference type="ARBA" id="ARBA00006100"/>
    </source>
</evidence>
<evidence type="ECO:0000256" key="4">
    <source>
        <dbReference type="ARBA" id="ARBA00022691"/>
    </source>
</evidence>
<evidence type="ECO:0000256" key="6">
    <source>
        <dbReference type="ARBA" id="ARBA00023004"/>
    </source>
</evidence>
<dbReference type="CDD" id="cd01335">
    <property type="entry name" value="Radical_SAM"/>
    <property type="match status" value="1"/>
</dbReference>
<dbReference type="EMBL" id="CP002045">
    <property type="protein sequence ID" value="ADH92706.1"/>
    <property type="molecule type" value="Genomic_DNA"/>
</dbReference>
<comment type="function">
    <text evidence="9">Probably acts as a heme chaperone, transferring heme to an unknown acceptor. Binds one molecule of heme per monomer, possibly covalently. Binds 1 [4Fe-4S] cluster. The cluster is coordinated with 3 cysteines and an exchangeable S-adenosyl-L-methionine.</text>
</comment>
<dbReference type="InterPro" id="IPR013785">
    <property type="entry name" value="Aldolase_TIM"/>
</dbReference>
<keyword evidence="9" id="KW-0963">Cytoplasm</keyword>
<evidence type="ECO:0000313" key="12">
    <source>
        <dbReference type="Proteomes" id="UP000000376"/>
    </source>
</evidence>
<dbReference type="SFLD" id="SFLDS00029">
    <property type="entry name" value="Radical_SAM"/>
    <property type="match status" value="1"/>
</dbReference>
<keyword evidence="3 9" id="KW-0349">Heme</keyword>
<keyword evidence="8 9" id="KW-0143">Chaperone</keyword>
<dbReference type="Proteomes" id="UP000000376">
    <property type="component" value="Chromosome"/>
</dbReference>
<comment type="similarity">
    <text evidence="1">Belongs to the anaerobic coproporphyrinogen-III oxidase family. HemW subfamily.</text>
</comment>
<evidence type="ECO:0000256" key="9">
    <source>
        <dbReference type="RuleBase" id="RU364116"/>
    </source>
</evidence>
<dbReference type="SFLD" id="SFLDF00562">
    <property type="entry name" value="HemN-like__clustered_with_heat"/>
    <property type="match status" value="1"/>
</dbReference>
<dbReference type="InterPro" id="IPR006638">
    <property type="entry name" value="Elp3/MiaA/NifB-like_rSAM"/>
</dbReference>
<dbReference type="GO" id="GO:0046872">
    <property type="term" value="F:metal ion binding"/>
    <property type="evidence" value="ECO:0007669"/>
    <property type="project" value="UniProtKB-UniRule"/>
</dbReference>
<dbReference type="AlphaFoldDB" id="D7BP57"/>
<dbReference type="PANTHER" id="PTHR13932">
    <property type="entry name" value="COPROPORPHYRINIGEN III OXIDASE"/>
    <property type="match status" value="1"/>
</dbReference>
<dbReference type="SFLD" id="SFLDG01065">
    <property type="entry name" value="anaerobic_coproporphyrinogen-I"/>
    <property type="match status" value="1"/>
</dbReference>
<protein>
    <recommendedName>
        <fullName evidence="2 9">Heme chaperone HemW</fullName>
    </recommendedName>
</protein>
<dbReference type="InterPro" id="IPR058240">
    <property type="entry name" value="rSAM_sf"/>
</dbReference>
<dbReference type="KEGG" id="ahe:Arch_0986"/>
<gene>
    <name evidence="11" type="ordered locus">Arch_0986</name>
</gene>
<evidence type="ECO:0000259" key="10">
    <source>
        <dbReference type="PROSITE" id="PS51918"/>
    </source>
</evidence>
<evidence type="ECO:0000313" key="11">
    <source>
        <dbReference type="EMBL" id="ADH92706.1"/>
    </source>
</evidence>
<dbReference type="PROSITE" id="PS51918">
    <property type="entry name" value="RADICAL_SAM"/>
    <property type="match status" value="1"/>
</dbReference>
<evidence type="ECO:0000256" key="3">
    <source>
        <dbReference type="ARBA" id="ARBA00022617"/>
    </source>
</evidence>
<accession>D7BP57</accession>
<proteinExistence type="inferred from homology"/>
<reference evidence="11 12" key="1">
    <citation type="journal article" date="2010" name="Stand. Genomic Sci.">
        <title>Complete genome sequence of Arcanobacterium haemolyticum type strain (11018).</title>
        <authorList>
            <person name="Yasawong M."/>
            <person name="Teshima H."/>
            <person name="Lapidus A."/>
            <person name="Nolan M."/>
            <person name="Lucas S."/>
            <person name="Glavina Del Rio T."/>
            <person name="Tice H."/>
            <person name="Cheng J."/>
            <person name="Bruce D."/>
            <person name="Detter C."/>
            <person name="Tapia R."/>
            <person name="Han C."/>
            <person name="Goodwin L."/>
            <person name="Pitluck S."/>
            <person name="Liolios K."/>
            <person name="Ivanova N."/>
            <person name="Mavromatis K."/>
            <person name="Mikhailova N."/>
            <person name="Pati A."/>
            <person name="Chen A."/>
            <person name="Palaniappan K."/>
            <person name="Land M."/>
            <person name="Hauser L."/>
            <person name="Chang Y."/>
            <person name="Jeffries C."/>
            <person name="Rohde M."/>
            <person name="Sikorski J."/>
            <person name="Pukall R."/>
            <person name="Goker M."/>
            <person name="Woyke T."/>
            <person name="Bristow J."/>
            <person name="Eisen J."/>
            <person name="Markowitz V."/>
            <person name="Hugenholtz P."/>
            <person name="Kyrpides N."/>
            <person name="Klenk H."/>
        </authorList>
    </citation>
    <scope>NUCLEOTIDE SEQUENCE [LARGE SCALE GENOMIC DNA]</scope>
    <source>
        <strain evidence="12">ATCC 9345 / DSM 20595 / CCUG 17215 / LMG 16163 / NBRC 15585 / NCTC 8452 / 11018</strain>
    </source>
</reference>
<dbReference type="PANTHER" id="PTHR13932:SF5">
    <property type="entry name" value="RADICAL S-ADENOSYL METHIONINE DOMAIN-CONTAINING PROTEIN 1, MITOCHONDRIAL"/>
    <property type="match status" value="1"/>
</dbReference>
<dbReference type="GO" id="GO:0005737">
    <property type="term" value="C:cytoplasm"/>
    <property type="evidence" value="ECO:0007669"/>
    <property type="project" value="UniProtKB-SubCell"/>
</dbReference>
<keyword evidence="6 9" id="KW-0408">Iron</keyword>
<dbReference type="GO" id="GO:0051539">
    <property type="term" value="F:4 iron, 4 sulfur cluster binding"/>
    <property type="evidence" value="ECO:0007669"/>
    <property type="project" value="UniProtKB-UniRule"/>
</dbReference>
<keyword evidence="12" id="KW-1185">Reference proteome</keyword>
<keyword evidence="4 9" id="KW-0949">S-adenosyl-L-methionine</keyword>
<evidence type="ECO:0000256" key="8">
    <source>
        <dbReference type="ARBA" id="ARBA00023186"/>
    </source>
</evidence>
<keyword evidence="7 9" id="KW-0411">Iron-sulfur</keyword>
<dbReference type="STRING" id="644284.Arch_0986"/>
<dbReference type="HOGENOM" id="CLU_027579_1_0_11"/>
<comment type="subcellular location">
    <subcellularLocation>
        <location evidence="9">Cytoplasm</location>
    </subcellularLocation>
</comment>
<name>D7BP57_ARCHD</name>
<dbReference type="OrthoDB" id="9808022at2"/>
<dbReference type="SFLD" id="SFLDG01082">
    <property type="entry name" value="B12-binding_domain_containing"/>
    <property type="match status" value="1"/>
</dbReference>